<comment type="similarity">
    <text evidence="1">Belongs to the glycerophosphoryl diester phosphodiesterase family.</text>
</comment>
<dbReference type="InterPro" id="IPR017946">
    <property type="entry name" value="PLC-like_Pdiesterase_TIM-brl"/>
</dbReference>
<keyword evidence="8" id="KW-1185">Reference proteome</keyword>
<proteinExistence type="inferred from homology"/>
<keyword evidence="3" id="KW-0319">Glycerol metabolism</keyword>
<dbReference type="FunFam" id="3.20.20.190:FF:000034">
    <property type="entry name" value="Glycerophosphodiester phosphodiesterase GDPD2"/>
    <property type="match status" value="1"/>
</dbReference>
<dbReference type="GO" id="GO:0046475">
    <property type="term" value="P:glycerophospholipid catabolic process"/>
    <property type="evidence" value="ECO:0007669"/>
    <property type="project" value="TreeGrafter"/>
</dbReference>
<dbReference type="Gene3D" id="3.20.20.190">
    <property type="entry name" value="Phosphatidylinositol (PI) phosphodiesterase"/>
    <property type="match status" value="1"/>
</dbReference>
<evidence type="ECO:0000259" key="6">
    <source>
        <dbReference type="PROSITE" id="PS51704"/>
    </source>
</evidence>
<dbReference type="SUPFAM" id="SSF51695">
    <property type="entry name" value="PLC-like phosphodiesterases"/>
    <property type="match status" value="1"/>
</dbReference>
<dbReference type="PANTHER" id="PTHR22958:SF1">
    <property type="entry name" value="GLYCEROPHOSPHOCHOLINE PHOSPHODIESTERASE GPCPD1"/>
    <property type="match status" value="1"/>
</dbReference>
<dbReference type="PROSITE" id="PS51704">
    <property type="entry name" value="GP_PDE"/>
    <property type="match status" value="1"/>
</dbReference>
<evidence type="ECO:0000256" key="4">
    <source>
        <dbReference type="ARBA" id="ARBA00022801"/>
    </source>
</evidence>
<dbReference type="Proteomes" id="UP000828251">
    <property type="component" value="Unassembled WGS sequence"/>
</dbReference>
<dbReference type="EMBL" id="JAIQCV010000011">
    <property type="protein sequence ID" value="KAH1047897.1"/>
    <property type="molecule type" value="Genomic_DNA"/>
</dbReference>
<dbReference type="GO" id="GO:0008889">
    <property type="term" value="F:glycerophosphodiester phosphodiesterase activity"/>
    <property type="evidence" value="ECO:0007669"/>
    <property type="project" value="UniProtKB-EC"/>
</dbReference>
<dbReference type="InterPro" id="IPR051578">
    <property type="entry name" value="GDPD"/>
</dbReference>
<dbReference type="OrthoDB" id="1058301at2759"/>
<dbReference type="AlphaFoldDB" id="A0A9D3ZN09"/>
<comment type="caution">
    <text evidence="7">The sequence shown here is derived from an EMBL/GenBank/DDBJ whole genome shotgun (WGS) entry which is preliminary data.</text>
</comment>
<evidence type="ECO:0000256" key="2">
    <source>
        <dbReference type="ARBA" id="ARBA00012247"/>
    </source>
</evidence>
<evidence type="ECO:0000313" key="7">
    <source>
        <dbReference type="EMBL" id="KAH1047897.1"/>
    </source>
</evidence>
<keyword evidence="4" id="KW-0378">Hydrolase</keyword>
<dbReference type="PANTHER" id="PTHR22958">
    <property type="entry name" value="GLYCEROPHOSPHORYL DIESTER PHOSPHODIESTERASE"/>
    <property type="match status" value="1"/>
</dbReference>
<evidence type="ECO:0000256" key="5">
    <source>
        <dbReference type="ARBA" id="ARBA00047512"/>
    </source>
</evidence>
<feature type="domain" description="GP-PDE" evidence="6">
    <location>
        <begin position="49"/>
        <end position="365"/>
    </location>
</feature>
<comment type="catalytic activity">
    <reaction evidence="5">
        <text>a sn-glycero-3-phosphodiester + H2O = an alcohol + sn-glycerol 3-phosphate + H(+)</text>
        <dbReference type="Rhea" id="RHEA:12969"/>
        <dbReference type="ChEBI" id="CHEBI:15377"/>
        <dbReference type="ChEBI" id="CHEBI:15378"/>
        <dbReference type="ChEBI" id="CHEBI:30879"/>
        <dbReference type="ChEBI" id="CHEBI:57597"/>
        <dbReference type="ChEBI" id="CHEBI:83408"/>
        <dbReference type="EC" id="3.1.4.46"/>
    </reaction>
</comment>
<organism evidence="7 8">
    <name type="scientific">Gossypium stocksii</name>
    <dbReference type="NCBI Taxonomy" id="47602"/>
    <lineage>
        <taxon>Eukaryota</taxon>
        <taxon>Viridiplantae</taxon>
        <taxon>Streptophyta</taxon>
        <taxon>Embryophyta</taxon>
        <taxon>Tracheophyta</taxon>
        <taxon>Spermatophyta</taxon>
        <taxon>Magnoliopsida</taxon>
        <taxon>eudicotyledons</taxon>
        <taxon>Gunneridae</taxon>
        <taxon>Pentapetalae</taxon>
        <taxon>rosids</taxon>
        <taxon>malvids</taxon>
        <taxon>Malvales</taxon>
        <taxon>Malvaceae</taxon>
        <taxon>Malvoideae</taxon>
        <taxon>Gossypium</taxon>
    </lineage>
</organism>
<dbReference type="Pfam" id="PF03009">
    <property type="entry name" value="GDPD"/>
    <property type="match status" value="2"/>
</dbReference>
<sequence>MALKAVNVTDVPNLDQVPENNASLSLYSSRFNSEGLELNSEATFKVPKFLVIGHRGHGMNILQSSDSRMKAIKENTILSFNSAAKFPIDFIEFDVQVTKDDCPVIFHDDFIFSEENGTVFEKRVTELSLGEFLCFGPQREAGKQGKSLLRKTKDGKILNWNVETDDSFCTLAETFQKVDPSLGFNIELKFDDHIVYHQDHLIHVLQVILQVVSEYAKDRPIIFSSFHPDAAQLVRKLQSTYPVMTPATILLLFLCIIYNFIDVLNLENQQVFFLTNGGTQVYYDVRRNSLEEAIKVCMEGGLQGIVSEVKGVFGNPGAVPRIKESKLSLLTYGKLNNVPEAVCMQHLMGIDGVIVDFVQEISHAVDDMIIKPLNEGLREGDEKTETKSKLQFSQQELSFLLKLIPELIQH</sequence>
<accession>A0A9D3ZN09</accession>
<evidence type="ECO:0000256" key="1">
    <source>
        <dbReference type="ARBA" id="ARBA00007277"/>
    </source>
</evidence>
<evidence type="ECO:0000256" key="3">
    <source>
        <dbReference type="ARBA" id="ARBA00022798"/>
    </source>
</evidence>
<dbReference type="GO" id="GO:0006071">
    <property type="term" value="P:glycerol metabolic process"/>
    <property type="evidence" value="ECO:0007669"/>
    <property type="project" value="UniProtKB-KW"/>
</dbReference>
<protein>
    <recommendedName>
        <fullName evidence="2">glycerophosphodiester phosphodiesterase</fullName>
        <ecNumber evidence="2">3.1.4.46</ecNumber>
    </recommendedName>
</protein>
<gene>
    <name evidence="7" type="ORF">J1N35_038681</name>
</gene>
<reference evidence="7 8" key="1">
    <citation type="journal article" date="2021" name="Plant Biotechnol. J.">
        <title>Multi-omics assisted identification of the key and species-specific regulatory components of drought-tolerant mechanisms in Gossypium stocksii.</title>
        <authorList>
            <person name="Yu D."/>
            <person name="Ke L."/>
            <person name="Zhang D."/>
            <person name="Wu Y."/>
            <person name="Sun Y."/>
            <person name="Mei J."/>
            <person name="Sun J."/>
            <person name="Sun Y."/>
        </authorList>
    </citation>
    <scope>NUCLEOTIDE SEQUENCE [LARGE SCALE GENOMIC DNA]</scope>
    <source>
        <strain evidence="8">cv. E1</strain>
        <tissue evidence="7">Leaf</tissue>
    </source>
</reference>
<dbReference type="InterPro" id="IPR030395">
    <property type="entry name" value="GP_PDE_dom"/>
</dbReference>
<evidence type="ECO:0000313" key="8">
    <source>
        <dbReference type="Proteomes" id="UP000828251"/>
    </source>
</evidence>
<dbReference type="EC" id="3.1.4.46" evidence="2"/>
<name>A0A9D3ZN09_9ROSI</name>